<proteinExistence type="predicted"/>
<organism evidence="1 2">
    <name type="scientific">Xylaria curta</name>
    <dbReference type="NCBI Taxonomy" id="42375"/>
    <lineage>
        <taxon>Eukaryota</taxon>
        <taxon>Fungi</taxon>
        <taxon>Dikarya</taxon>
        <taxon>Ascomycota</taxon>
        <taxon>Pezizomycotina</taxon>
        <taxon>Sordariomycetes</taxon>
        <taxon>Xylariomycetidae</taxon>
        <taxon>Xylariales</taxon>
        <taxon>Xylariaceae</taxon>
        <taxon>Xylaria</taxon>
    </lineage>
</organism>
<dbReference type="EMBL" id="JAPDGR010000243">
    <property type="protein sequence ID" value="KAJ2992880.1"/>
    <property type="molecule type" value="Genomic_DNA"/>
</dbReference>
<reference evidence="1" key="1">
    <citation type="submission" date="2022-10" db="EMBL/GenBank/DDBJ databases">
        <title>Genome Sequence of Xylaria curta.</title>
        <authorList>
            <person name="Buettner E."/>
        </authorList>
    </citation>
    <scope>NUCLEOTIDE SEQUENCE</scope>
    <source>
        <strain evidence="1">Babe10</strain>
    </source>
</reference>
<comment type="caution">
    <text evidence="1">The sequence shown here is derived from an EMBL/GenBank/DDBJ whole genome shotgun (WGS) entry which is preliminary data.</text>
</comment>
<dbReference type="Proteomes" id="UP001143856">
    <property type="component" value="Unassembled WGS sequence"/>
</dbReference>
<evidence type="ECO:0000313" key="1">
    <source>
        <dbReference type="EMBL" id="KAJ2992880.1"/>
    </source>
</evidence>
<evidence type="ECO:0000313" key="2">
    <source>
        <dbReference type="Proteomes" id="UP001143856"/>
    </source>
</evidence>
<accession>A0ACC1PHK9</accession>
<keyword evidence="2" id="KW-1185">Reference proteome</keyword>
<gene>
    <name evidence="1" type="ORF">NUW58_g2021</name>
</gene>
<name>A0ACC1PHK9_9PEZI</name>
<protein>
    <submittedName>
        <fullName evidence="1">Uncharacterized protein</fullName>
    </submittedName>
</protein>
<sequence length="479" mass="53213">MGHSLKHQEGSKKASPKSESTPSGRPFRIIIVGGGVAGLALSHALVRVGIDHVVLEKGLVAPDWGSSISLWGNGSRILSQIGCFEALQAAALPLKMLHVRGPDGKAYNQEPYFDMMMERNGYECLTMERREFLRIIHAQHPAKEYIKEHSRVVDIVDGPDGVSVKLENGTVEDGDIVIGCDGVHSTIRELMWRNANASIPEYISTKEKRCLGINDMHWVTHQDLSFLILTQPDKIYFFVNWKMPQQSRWPTKAKWNNEEAEEAAASVLELPISDSAVFGELWRNKLRAHLIGLQEGTFEHWHFGRVALVGDSVHKVTPNFALGANCALESSASLLNEVYDLLATTKAGGKPTKEAISAAFRRYQQTREPRQKDAANASAFLTRIHAWDGFLNRFTMKYLWPIQGQGFYADKLADLCAGAPKFNFLPVTYKLPASYKWRDDAEASSQGKSRSGGVPGLVELVLIIGFFILAYFLTAGRST</sequence>